<accession>A0A4Y1ZYZ8</accession>
<evidence type="ECO:0000313" key="2">
    <source>
        <dbReference type="Proteomes" id="UP000499080"/>
    </source>
</evidence>
<reference evidence="1 2" key="1">
    <citation type="journal article" date="2019" name="Sci. Rep.">
        <title>Orb-weaving spider Araneus ventricosus genome elucidates the spidroin gene catalogue.</title>
        <authorList>
            <person name="Kono N."/>
            <person name="Nakamura H."/>
            <person name="Ohtoshi R."/>
            <person name="Moran D.A.P."/>
            <person name="Shinohara A."/>
            <person name="Yoshida Y."/>
            <person name="Fujiwara M."/>
            <person name="Mori M."/>
            <person name="Tomita M."/>
            <person name="Arakawa K."/>
        </authorList>
    </citation>
    <scope>NUCLEOTIDE SEQUENCE [LARGE SCALE GENOMIC DNA]</scope>
</reference>
<protein>
    <submittedName>
        <fullName evidence="1">Uncharacterized protein</fullName>
    </submittedName>
</protein>
<comment type="caution">
    <text evidence="1">The sequence shown here is derived from an EMBL/GenBank/DDBJ whole genome shotgun (WGS) entry which is preliminary data.</text>
</comment>
<evidence type="ECO:0000313" key="1">
    <source>
        <dbReference type="EMBL" id="GBL72630.1"/>
    </source>
</evidence>
<organism evidence="1 2">
    <name type="scientific">Araneus ventricosus</name>
    <name type="common">Orbweaver spider</name>
    <name type="synonym">Epeira ventricosa</name>
    <dbReference type="NCBI Taxonomy" id="182803"/>
    <lineage>
        <taxon>Eukaryota</taxon>
        <taxon>Metazoa</taxon>
        <taxon>Ecdysozoa</taxon>
        <taxon>Arthropoda</taxon>
        <taxon>Chelicerata</taxon>
        <taxon>Arachnida</taxon>
        <taxon>Araneae</taxon>
        <taxon>Araneomorphae</taxon>
        <taxon>Entelegynae</taxon>
        <taxon>Araneoidea</taxon>
        <taxon>Araneidae</taxon>
        <taxon>Araneus</taxon>
    </lineage>
</organism>
<gene>
    <name evidence="1" type="ORF">AVEN_127886_1</name>
</gene>
<name>A0A4Y1ZYZ8_ARAVE</name>
<dbReference type="EMBL" id="BGPR01000002">
    <property type="protein sequence ID" value="GBL72630.1"/>
    <property type="molecule type" value="Genomic_DNA"/>
</dbReference>
<dbReference type="Proteomes" id="UP000499080">
    <property type="component" value="Unassembled WGS sequence"/>
</dbReference>
<proteinExistence type="predicted"/>
<dbReference type="AlphaFoldDB" id="A0A4Y1ZYZ8"/>
<keyword evidence="2" id="KW-1185">Reference proteome</keyword>
<sequence>MNAVLHIWLKCWPVTVDNVLQETPQPKVTGGDIRRTRRSCCWEMTSDHPCICEMLSYQLHYATINVRRCAILHENDVLKASTLLKLWYYNIPQHISVPLSYDGTGLNSICSYLFKKVWSHDKGSVKPHHTVTLSGWDARIVPR</sequence>